<name>A0AAD6JPK1_9ROSI</name>
<reference evidence="1 2" key="1">
    <citation type="journal article" date="2023" name="Int. J. Mol. Sci.">
        <title>De Novo Assembly and Annotation of 11 Diverse Shrub Willow (Salix) Genomes Reveals Novel Gene Organization in Sex-Linked Regions.</title>
        <authorList>
            <person name="Hyden B."/>
            <person name="Feng K."/>
            <person name="Yates T.B."/>
            <person name="Jawdy S."/>
            <person name="Cereghino C."/>
            <person name="Smart L.B."/>
            <person name="Muchero W."/>
        </authorList>
    </citation>
    <scope>NUCLEOTIDE SEQUENCE [LARGE SCALE GENOMIC DNA]</scope>
    <source>
        <tissue evidence="1">Shoot tip</tissue>
    </source>
</reference>
<keyword evidence="2" id="KW-1185">Reference proteome</keyword>
<dbReference type="AlphaFoldDB" id="A0AAD6JPK1"/>
<organism evidence="1 2">
    <name type="scientific">Salix udensis</name>
    <dbReference type="NCBI Taxonomy" id="889485"/>
    <lineage>
        <taxon>Eukaryota</taxon>
        <taxon>Viridiplantae</taxon>
        <taxon>Streptophyta</taxon>
        <taxon>Embryophyta</taxon>
        <taxon>Tracheophyta</taxon>
        <taxon>Spermatophyta</taxon>
        <taxon>Magnoliopsida</taxon>
        <taxon>eudicotyledons</taxon>
        <taxon>Gunneridae</taxon>
        <taxon>Pentapetalae</taxon>
        <taxon>rosids</taxon>
        <taxon>fabids</taxon>
        <taxon>Malpighiales</taxon>
        <taxon>Salicaceae</taxon>
        <taxon>Saliceae</taxon>
        <taxon>Salix</taxon>
    </lineage>
</organism>
<evidence type="ECO:0000313" key="1">
    <source>
        <dbReference type="EMBL" id="KAJ6408857.1"/>
    </source>
</evidence>
<accession>A0AAD6JPK1</accession>
<dbReference type="Proteomes" id="UP001162972">
    <property type="component" value="Chromosome 9"/>
</dbReference>
<gene>
    <name evidence="1" type="ORF">OIU84_008536</name>
</gene>
<protein>
    <submittedName>
        <fullName evidence="1">Uncharacterized protein</fullName>
    </submittedName>
</protein>
<evidence type="ECO:0000313" key="2">
    <source>
        <dbReference type="Proteomes" id="UP001162972"/>
    </source>
</evidence>
<dbReference type="EMBL" id="JAPFFJ010000015">
    <property type="protein sequence ID" value="KAJ6408857.1"/>
    <property type="molecule type" value="Genomic_DNA"/>
</dbReference>
<proteinExistence type="predicted"/>
<comment type="caution">
    <text evidence="1">The sequence shown here is derived from an EMBL/GenBank/DDBJ whole genome shotgun (WGS) entry which is preliminary data.</text>
</comment>
<sequence>METGTHEDAAYGLKRSELRVQLARGRKTFRKPNGLEQNPLDYDSNKSMDQDRLNSLIENSTNSNLIGGWEWRGSRSQTDEVGDVAASRGDSVNSFKEGSHLPLSLAFIFLSVHGPPQIEASPMEQAGNSPKKEIQRVNWVDFVAAVPLVPTDQELHFLERF</sequence>